<sequence>MQHTHSLDDYRRDIDLVTFLEQEGFRIKTSKGSRHSKWVTMEQPDADRRLIVSRKQSGEYRFYNPCDDFDKGTIIDFVASKKHYDLSTKKGWREVADYLNNYLGRPTHQQHTVRPQPSEEVKRSRAVAQYFQLEPLTDTRYLESRGIRPETLTSFPFSQRIFNQTYTNEARTFLVTNTVFPLENEQGMLGLVVRNDKYNKIKGSKEDGIWVSNIDPARAPKEVFICESPIDALSYHELHPPAQPHERMYISMAGTPSHTQPLTVQRLISRLRPEKILLGNDNDPSGIYYNAMWLAQLNPAQSGVGVGPVGRVMASDRKCTMLFDGLATGTPQTEAFIRYWQQGVAILNRGYEPDQQRANLDVIGGGASPITQIRMELPKQRPFLIRLEKMISDFRGITQFVEVKRSIEKDWNEQLQHQRQNMKLAEKPTSLFKESPSGMMLAANSQSITSSLYKLG</sequence>
<protein>
    <submittedName>
        <fullName evidence="1">Toprim domain-containing protein</fullName>
    </submittedName>
</protein>
<organism evidence="1 2">
    <name type="scientific">Fibrella rubiginis</name>
    <dbReference type="NCBI Taxonomy" id="2817060"/>
    <lineage>
        <taxon>Bacteria</taxon>
        <taxon>Pseudomonadati</taxon>
        <taxon>Bacteroidota</taxon>
        <taxon>Cytophagia</taxon>
        <taxon>Cytophagales</taxon>
        <taxon>Spirosomataceae</taxon>
        <taxon>Fibrella</taxon>
    </lineage>
</organism>
<gene>
    <name evidence="1" type="ORF">J2I47_07670</name>
</gene>
<dbReference type="Pfam" id="PF13155">
    <property type="entry name" value="Toprim_2"/>
    <property type="match status" value="1"/>
</dbReference>
<reference evidence="1" key="1">
    <citation type="submission" date="2021-03" db="EMBL/GenBank/DDBJ databases">
        <title>Fibrella sp. HMF5335 genome sequencing and assembly.</title>
        <authorList>
            <person name="Kang H."/>
            <person name="Kim H."/>
            <person name="Bae S."/>
            <person name="Joh K."/>
        </authorList>
    </citation>
    <scope>NUCLEOTIDE SEQUENCE</scope>
    <source>
        <strain evidence="1">HMF5335</strain>
    </source>
</reference>
<dbReference type="Proteomes" id="UP000664034">
    <property type="component" value="Unassembled WGS sequence"/>
</dbReference>
<comment type="caution">
    <text evidence="1">The sequence shown here is derived from an EMBL/GenBank/DDBJ whole genome shotgun (WGS) entry which is preliminary data.</text>
</comment>
<evidence type="ECO:0000313" key="1">
    <source>
        <dbReference type="EMBL" id="MBO0936422.1"/>
    </source>
</evidence>
<name>A0A939GH71_9BACT</name>
<dbReference type="Gene3D" id="3.40.1360.10">
    <property type="match status" value="1"/>
</dbReference>
<dbReference type="CDD" id="cd00188">
    <property type="entry name" value="TOPRIM"/>
    <property type="match status" value="1"/>
</dbReference>
<dbReference type="AlphaFoldDB" id="A0A939GH71"/>
<dbReference type="EMBL" id="JAFMYV010000003">
    <property type="protein sequence ID" value="MBO0936422.1"/>
    <property type="molecule type" value="Genomic_DNA"/>
</dbReference>
<keyword evidence="2" id="KW-1185">Reference proteome</keyword>
<proteinExistence type="predicted"/>
<evidence type="ECO:0000313" key="2">
    <source>
        <dbReference type="Proteomes" id="UP000664034"/>
    </source>
</evidence>
<accession>A0A939GH71</accession>
<dbReference type="RefSeq" id="WP_207363987.1">
    <property type="nucleotide sequence ID" value="NZ_JAFMYV010000003.1"/>
</dbReference>